<gene>
    <name evidence="14" type="ORF">M8006_05905</name>
</gene>
<evidence type="ECO:0000313" key="14">
    <source>
        <dbReference type="EMBL" id="MCL7929525.1"/>
    </source>
</evidence>
<keyword evidence="4 10" id="KW-0812">Transmembrane</keyword>
<dbReference type="PROSITE" id="PS50192">
    <property type="entry name" value="T_SNARE"/>
    <property type="match status" value="1"/>
</dbReference>
<comment type="similarity">
    <text evidence="8">Belongs to the methyl-accepting chemotaxis (MCP) protein family.</text>
</comment>
<dbReference type="Pfam" id="PF00672">
    <property type="entry name" value="HAMP"/>
    <property type="match status" value="1"/>
</dbReference>
<dbReference type="InterPro" id="IPR033480">
    <property type="entry name" value="sCache_2"/>
</dbReference>
<keyword evidence="7 9" id="KW-0807">Transducer</keyword>
<dbReference type="Proteomes" id="UP001165308">
    <property type="component" value="Unassembled WGS sequence"/>
</dbReference>
<dbReference type="SMART" id="SM01049">
    <property type="entry name" value="Cache_2"/>
    <property type="match status" value="1"/>
</dbReference>
<keyword evidence="5 10" id="KW-1133">Transmembrane helix</keyword>
<dbReference type="Pfam" id="PF00015">
    <property type="entry name" value="MCPsignal"/>
    <property type="match status" value="1"/>
</dbReference>
<dbReference type="CDD" id="cd18774">
    <property type="entry name" value="PDC2_HK_sensor"/>
    <property type="match status" value="1"/>
</dbReference>
<evidence type="ECO:0000256" key="8">
    <source>
        <dbReference type="ARBA" id="ARBA00029447"/>
    </source>
</evidence>
<dbReference type="SMART" id="SM00304">
    <property type="entry name" value="HAMP"/>
    <property type="match status" value="1"/>
</dbReference>
<dbReference type="PANTHER" id="PTHR43531:SF14">
    <property type="entry name" value="METHYL-ACCEPTING CHEMOTAXIS PROTEIN I-RELATED"/>
    <property type="match status" value="1"/>
</dbReference>
<dbReference type="PROSITE" id="PS50111">
    <property type="entry name" value="CHEMOTAXIS_TRANSDUC_2"/>
    <property type="match status" value="1"/>
</dbReference>
<feature type="domain" description="HAMP" evidence="13">
    <location>
        <begin position="257"/>
        <end position="315"/>
    </location>
</feature>
<evidence type="ECO:0000256" key="3">
    <source>
        <dbReference type="ARBA" id="ARBA00022481"/>
    </source>
</evidence>
<comment type="caution">
    <text evidence="14">The sequence shown here is derived from an EMBL/GenBank/DDBJ whole genome shotgun (WGS) entry which is preliminary data.</text>
</comment>
<evidence type="ECO:0000256" key="7">
    <source>
        <dbReference type="ARBA" id="ARBA00023224"/>
    </source>
</evidence>
<feature type="transmembrane region" description="Helical" evidence="10">
    <location>
        <begin position="237"/>
        <end position="255"/>
    </location>
</feature>
<reference evidence="14" key="1">
    <citation type="submission" date="2022-05" db="EMBL/GenBank/DDBJ databases">
        <title>Halomonas geminus sp. nov. and Halomonas llamarensis sp. nov. isolated from high-altitude salars of the Atacama Desert.</title>
        <authorList>
            <person name="Hintersatz C."/>
            <person name="Rojas L.A."/>
            <person name="Wei T.-S."/>
            <person name="Kutschke S."/>
            <person name="Lehmann F."/>
            <person name="Jain R."/>
            <person name="Pollmann K."/>
        </authorList>
    </citation>
    <scope>NUCLEOTIDE SEQUENCE</scope>
    <source>
        <strain evidence="14">ATCHA</strain>
    </source>
</reference>
<evidence type="ECO:0000256" key="1">
    <source>
        <dbReference type="ARBA" id="ARBA00004651"/>
    </source>
</evidence>
<dbReference type="Gene3D" id="3.30.450.20">
    <property type="entry name" value="PAS domain"/>
    <property type="match status" value="1"/>
</dbReference>
<dbReference type="CDD" id="cd11386">
    <property type="entry name" value="MCP_signal"/>
    <property type="match status" value="1"/>
</dbReference>
<keyword evidence="2" id="KW-1003">Cell membrane</keyword>
<dbReference type="SUPFAM" id="SSF58104">
    <property type="entry name" value="Methyl-accepting chemotaxis protein (MCP) signaling domain"/>
    <property type="match status" value="1"/>
</dbReference>
<accession>A0ABT0SPZ5</accession>
<dbReference type="PRINTS" id="PR00260">
    <property type="entry name" value="CHEMTRNSDUCR"/>
</dbReference>
<dbReference type="PANTHER" id="PTHR43531">
    <property type="entry name" value="PROTEIN ICFG"/>
    <property type="match status" value="1"/>
</dbReference>
<comment type="subcellular location">
    <subcellularLocation>
        <location evidence="1">Cell membrane</location>
        <topology evidence="1">Multi-pass membrane protein</topology>
    </subcellularLocation>
</comment>
<feature type="domain" description="T-SNARE coiled-coil homology" evidence="12">
    <location>
        <begin position="479"/>
        <end position="541"/>
    </location>
</feature>
<dbReference type="InterPro" id="IPR003660">
    <property type="entry name" value="HAMP_dom"/>
</dbReference>
<dbReference type="Pfam" id="PF17200">
    <property type="entry name" value="sCache_2"/>
    <property type="match status" value="1"/>
</dbReference>
<evidence type="ECO:0000256" key="2">
    <source>
        <dbReference type="ARBA" id="ARBA00022475"/>
    </source>
</evidence>
<dbReference type="EMBL" id="JAMJPJ010000006">
    <property type="protein sequence ID" value="MCL7929525.1"/>
    <property type="molecule type" value="Genomic_DNA"/>
</dbReference>
<evidence type="ECO:0000256" key="6">
    <source>
        <dbReference type="ARBA" id="ARBA00023136"/>
    </source>
</evidence>
<evidence type="ECO:0000256" key="5">
    <source>
        <dbReference type="ARBA" id="ARBA00022989"/>
    </source>
</evidence>
<dbReference type="SMART" id="SM00283">
    <property type="entry name" value="MA"/>
    <property type="match status" value="1"/>
</dbReference>
<protein>
    <submittedName>
        <fullName evidence="14">Methyl-accepting chemotaxis protein</fullName>
    </submittedName>
</protein>
<dbReference type="Gene3D" id="1.10.287.950">
    <property type="entry name" value="Methyl-accepting chemotaxis protein"/>
    <property type="match status" value="1"/>
</dbReference>
<dbReference type="CDD" id="cd06225">
    <property type="entry name" value="HAMP"/>
    <property type="match status" value="1"/>
</dbReference>
<name>A0ABT0SPZ5_9GAMM</name>
<evidence type="ECO:0000259" key="11">
    <source>
        <dbReference type="PROSITE" id="PS50111"/>
    </source>
</evidence>
<dbReference type="InterPro" id="IPR051310">
    <property type="entry name" value="MCP_chemotaxis"/>
</dbReference>
<evidence type="ECO:0000256" key="9">
    <source>
        <dbReference type="PROSITE-ProRule" id="PRU00284"/>
    </source>
</evidence>
<dbReference type="InterPro" id="IPR004089">
    <property type="entry name" value="MCPsignal_dom"/>
</dbReference>
<dbReference type="RefSeq" id="WP_250080537.1">
    <property type="nucleotide sequence ID" value="NZ_JAMJPJ010000006.1"/>
</dbReference>
<evidence type="ECO:0000313" key="15">
    <source>
        <dbReference type="Proteomes" id="UP001165308"/>
    </source>
</evidence>
<evidence type="ECO:0000259" key="12">
    <source>
        <dbReference type="PROSITE" id="PS50192"/>
    </source>
</evidence>
<evidence type="ECO:0000259" key="13">
    <source>
        <dbReference type="PROSITE" id="PS50885"/>
    </source>
</evidence>
<dbReference type="InterPro" id="IPR000727">
    <property type="entry name" value="T_SNARE_dom"/>
</dbReference>
<evidence type="ECO:0000256" key="10">
    <source>
        <dbReference type="SAM" id="Phobius"/>
    </source>
</evidence>
<feature type="transmembrane region" description="Helical" evidence="10">
    <location>
        <begin position="39"/>
        <end position="60"/>
    </location>
</feature>
<keyword evidence="15" id="KW-1185">Reference proteome</keyword>
<dbReference type="PROSITE" id="PS50885">
    <property type="entry name" value="HAMP"/>
    <property type="match status" value="1"/>
</dbReference>
<feature type="domain" description="Methyl-accepting transducer" evidence="11">
    <location>
        <begin position="320"/>
        <end position="549"/>
    </location>
</feature>
<dbReference type="InterPro" id="IPR004090">
    <property type="entry name" value="Chemotax_Me-accpt_rcpt"/>
</dbReference>
<proteinExistence type="inferred from homology"/>
<evidence type="ECO:0000256" key="4">
    <source>
        <dbReference type="ARBA" id="ARBA00022692"/>
    </source>
</evidence>
<keyword evidence="3" id="KW-0488">Methylation</keyword>
<sequence length="577" mass="62805">MSQFLSLSPSGERDHTSDQYHAPARRFTLLQRLSLQSKILLLVLTPLLIACIGLVGAEAFERTKDNRAQLTQQREMLVESRTESVTNIVKMAASSINSLVEGSGSLPARQAEARERLRELRFENGNYIFVFDTDGTMLVQSAVPEQEGQSMMNATDAEGQPFARRLIETAQDGGGIYQYHWPNPATGDTEAKYSYTMLIPEWNWVIGAGVYMTDINTEMARIEAAAAADLRQTLTKIIGASLLLFCAIAAITVWVTRRIVGQIQRTASAMEEIAAEVADGRGDLTRQLSVASDDEIGHLADQFNAFMTRIRETLLTVRQSADSVYQASNEIAQSSEELAARTDQSAANLQQTSSAMEEITATVSHSADNAQKANQLASETANVARRGDDTMRQVEHTMVEIDDASAQIGDIISMIDSIAFQTNILALNASVEAARAGEHGRGFAVVAQEVRQLASRSSDAAKEIRSLIDTSVECSRHGKTTVSEAGDTMRHIVTSVMQVADVIAEISAGAQEQSSGIDEVNQAVGDMDAMTQRNVSMVERSSTTAGSMRQQAEQLKSLIGTFVLEESERRTLMPAQP</sequence>
<keyword evidence="6 10" id="KW-0472">Membrane</keyword>
<organism evidence="14 15">
    <name type="scientific">Halomonas llamarensis</name>
    <dbReference type="NCBI Taxonomy" id="2945104"/>
    <lineage>
        <taxon>Bacteria</taxon>
        <taxon>Pseudomonadati</taxon>
        <taxon>Pseudomonadota</taxon>
        <taxon>Gammaproteobacteria</taxon>
        <taxon>Oceanospirillales</taxon>
        <taxon>Halomonadaceae</taxon>
        <taxon>Halomonas</taxon>
    </lineage>
</organism>